<keyword evidence="10" id="KW-0732">Signal</keyword>
<dbReference type="InterPro" id="IPR039426">
    <property type="entry name" value="TonB-dep_rcpt-like"/>
</dbReference>
<dbReference type="Pfam" id="PF07715">
    <property type="entry name" value="Plug"/>
    <property type="match status" value="1"/>
</dbReference>
<evidence type="ECO:0000259" key="12">
    <source>
        <dbReference type="Pfam" id="PF07715"/>
    </source>
</evidence>
<protein>
    <submittedName>
        <fullName evidence="13">Iron complex outermembrane recepter protein</fullName>
    </submittedName>
</protein>
<evidence type="ECO:0000256" key="1">
    <source>
        <dbReference type="ARBA" id="ARBA00004571"/>
    </source>
</evidence>
<keyword evidence="4 8" id="KW-0812">Transmembrane</keyword>
<dbReference type="PROSITE" id="PS52016">
    <property type="entry name" value="TONB_DEPENDENT_REC_3"/>
    <property type="match status" value="1"/>
</dbReference>
<feature type="chain" id="PRO_5011582184" evidence="10">
    <location>
        <begin position="21"/>
        <end position="766"/>
    </location>
</feature>
<dbReference type="GO" id="GO:0009279">
    <property type="term" value="C:cell outer membrane"/>
    <property type="evidence" value="ECO:0007669"/>
    <property type="project" value="UniProtKB-SubCell"/>
</dbReference>
<evidence type="ECO:0000313" key="13">
    <source>
        <dbReference type="EMBL" id="SEK31055.1"/>
    </source>
</evidence>
<dbReference type="InterPro" id="IPR037066">
    <property type="entry name" value="Plug_dom_sf"/>
</dbReference>
<comment type="similarity">
    <text evidence="8 9">Belongs to the TonB-dependent receptor family.</text>
</comment>
<dbReference type="STRING" id="228957.SAMN04488008_101246"/>
<dbReference type="SUPFAM" id="SSF49464">
    <property type="entry name" value="Carboxypeptidase regulatory domain-like"/>
    <property type="match status" value="1"/>
</dbReference>
<evidence type="ECO:0000256" key="9">
    <source>
        <dbReference type="RuleBase" id="RU003357"/>
    </source>
</evidence>
<dbReference type="Pfam" id="PF13715">
    <property type="entry name" value="CarbopepD_reg_2"/>
    <property type="match status" value="1"/>
</dbReference>
<dbReference type="InterPro" id="IPR036942">
    <property type="entry name" value="Beta-barrel_TonB_sf"/>
</dbReference>
<evidence type="ECO:0000256" key="4">
    <source>
        <dbReference type="ARBA" id="ARBA00022692"/>
    </source>
</evidence>
<dbReference type="InterPro" id="IPR012910">
    <property type="entry name" value="Plug_dom"/>
</dbReference>
<dbReference type="Gene3D" id="2.40.170.20">
    <property type="entry name" value="TonB-dependent receptor, beta-barrel domain"/>
    <property type="match status" value="1"/>
</dbReference>
<evidence type="ECO:0000256" key="7">
    <source>
        <dbReference type="ARBA" id="ARBA00023237"/>
    </source>
</evidence>
<evidence type="ECO:0000256" key="3">
    <source>
        <dbReference type="ARBA" id="ARBA00022452"/>
    </source>
</evidence>
<name>A0A1H7G5P2_9FLAO</name>
<evidence type="ECO:0000256" key="5">
    <source>
        <dbReference type="ARBA" id="ARBA00023077"/>
    </source>
</evidence>
<keyword evidence="2 8" id="KW-0813">Transport</keyword>
<evidence type="ECO:0000256" key="8">
    <source>
        <dbReference type="PROSITE-ProRule" id="PRU01360"/>
    </source>
</evidence>
<dbReference type="InterPro" id="IPR000531">
    <property type="entry name" value="Beta-barrel_TonB"/>
</dbReference>
<dbReference type="SUPFAM" id="SSF56935">
    <property type="entry name" value="Porins"/>
    <property type="match status" value="1"/>
</dbReference>
<keyword evidence="6 8" id="KW-0472">Membrane</keyword>
<dbReference type="OrthoDB" id="9759247at2"/>
<keyword evidence="5 9" id="KW-0798">TonB box</keyword>
<dbReference type="Pfam" id="PF00593">
    <property type="entry name" value="TonB_dep_Rec_b-barrel"/>
    <property type="match status" value="1"/>
</dbReference>
<accession>A0A1H7G5P2</accession>
<dbReference type="Proteomes" id="UP000198990">
    <property type="component" value="Unassembled WGS sequence"/>
</dbReference>
<dbReference type="RefSeq" id="WP_091618925.1">
    <property type="nucleotide sequence ID" value="NZ_FNZN01000001.1"/>
</dbReference>
<dbReference type="GO" id="GO:0015344">
    <property type="term" value="F:siderophore uptake transmembrane transporter activity"/>
    <property type="evidence" value="ECO:0007669"/>
    <property type="project" value="TreeGrafter"/>
</dbReference>
<dbReference type="AlphaFoldDB" id="A0A1H7G5P2"/>
<organism evidence="13 14">
    <name type="scientific">Maribacter orientalis</name>
    <dbReference type="NCBI Taxonomy" id="228957"/>
    <lineage>
        <taxon>Bacteria</taxon>
        <taxon>Pseudomonadati</taxon>
        <taxon>Bacteroidota</taxon>
        <taxon>Flavobacteriia</taxon>
        <taxon>Flavobacteriales</taxon>
        <taxon>Flavobacteriaceae</taxon>
        <taxon>Maribacter</taxon>
    </lineage>
</organism>
<evidence type="ECO:0000313" key="14">
    <source>
        <dbReference type="Proteomes" id="UP000198990"/>
    </source>
</evidence>
<evidence type="ECO:0000256" key="6">
    <source>
        <dbReference type="ARBA" id="ARBA00023136"/>
    </source>
</evidence>
<keyword evidence="14" id="KW-1185">Reference proteome</keyword>
<proteinExistence type="inferred from homology"/>
<sequence>MNPKYFWVLSVLLLGHLVNAQNFKGQIISEINKEPLAGAHILTENGLATYSDTNGNFEINIAEENTTLTISFMGYKTFKQQVSTSNERIIFLMEEAPIIINGVMVTGNSKTDPILFLETNDYVKKIVQPRNVADLFQDINGFSLIKRGNYAIDPSFRATQYEQLNVQFDGGTKAMNACPNRMDPITTHVIPEEIEKIEIIKGPYTVRYGATFGGIVNMVTQKPTTEDYGLHGSIDGGYESNGSSIVSMARLQQATEKYDIVGNVGFRDFGNYEDGEGVEIPSSFRSLDYGIKAGVNFNENQRLQAHWRQSYGRDVLHAGLPMDTEEDNSSILSLDYKLKGLTGLVENIDAKIYYSYVDHIMSNKERPSFMMTDALSEIDATTAGGKLELKLKPNEKMALYTGVDFLAIARDGNRSRLVKRNAMGVVLAAPVQFIDKVWQDSYINDLGVFVESKYPLTSKTMATVGVRYDNVRSEIKDPAEDFEALYPNLDKRTEHNISGTASIKYALSNQFIMEVAYGRGVRSANMIERVINHFTVGQDAYEYIGNPNLDAEVNNQFEIGLKGSLPLSNANTDRFNYSTSFYYSLYENYIVAVIDETQTRKYMPMLEPVNPKVFQNLDGAYKTGFELSGGIDFWNRFNFTTALAYVYAKNKDLHESLPLVPPLTTRFKLQFEKEKFWVNANYTITSKQDDIAISFGEQSTPGYEVLDLRLGIVPIKNVTLGVAMLNVFDKTYNNHLNFSFNNQAEFGTIPINDPGRNVTAFAQFKF</sequence>
<evidence type="ECO:0000256" key="10">
    <source>
        <dbReference type="SAM" id="SignalP"/>
    </source>
</evidence>
<dbReference type="Gene3D" id="2.60.40.1120">
    <property type="entry name" value="Carboxypeptidase-like, regulatory domain"/>
    <property type="match status" value="1"/>
</dbReference>
<keyword evidence="3 8" id="KW-1134">Transmembrane beta strand</keyword>
<dbReference type="PANTHER" id="PTHR30069">
    <property type="entry name" value="TONB-DEPENDENT OUTER MEMBRANE RECEPTOR"/>
    <property type="match status" value="1"/>
</dbReference>
<dbReference type="EMBL" id="FNZN01000001">
    <property type="protein sequence ID" value="SEK31055.1"/>
    <property type="molecule type" value="Genomic_DNA"/>
</dbReference>
<comment type="subcellular location">
    <subcellularLocation>
        <location evidence="1 8">Cell outer membrane</location>
        <topology evidence="1 8">Multi-pass membrane protein</topology>
    </subcellularLocation>
</comment>
<feature type="domain" description="TonB-dependent receptor-like beta-barrel" evidence="11">
    <location>
        <begin position="294"/>
        <end position="726"/>
    </location>
</feature>
<feature type="signal peptide" evidence="10">
    <location>
        <begin position="1"/>
        <end position="20"/>
    </location>
</feature>
<reference evidence="14" key="1">
    <citation type="submission" date="2016-10" db="EMBL/GenBank/DDBJ databases">
        <authorList>
            <person name="Varghese N."/>
            <person name="Submissions S."/>
        </authorList>
    </citation>
    <scope>NUCLEOTIDE SEQUENCE [LARGE SCALE GENOMIC DNA]</scope>
    <source>
        <strain evidence="14">DSM 16471</strain>
    </source>
</reference>
<gene>
    <name evidence="13" type="ORF">SAMN04488008_101246</name>
</gene>
<feature type="domain" description="TonB-dependent receptor plug" evidence="12">
    <location>
        <begin position="128"/>
        <end position="213"/>
    </location>
</feature>
<keyword evidence="7 8" id="KW-0998">Cell outer membrane</keyword>
<dbReference type="GO" id="GO:0044718">
    <property type="term" value="P:siderophore transmembrane transport"/>
    <property type="evidence" value="ECO:0007669"/>
    <property type="project" value="TreeGrafter"/>
</dbReference>
<dbReference type="PANTHER" id="PTHR30069:SF49">
    <property type="entry name" value="OUTER MEMBRANE PROTEIN C"/>
    <property type="match status" value="1"/>
</dbReference>
<evidence type="ECO:0000256" key="2">
    <source>
        <dbReference type="ARBA" id="ARBA00022448"/>
    </source>
</evidence>
<dbReference type="Gene3D" id="2.170.130.10">
    <property type="entry name" value="TonB-dependent receptor, plug domain"/>
    <property type="match status" value="1"/>
</dbReference>
<dbReference type="InterPro" id="IPR008969">
    <property type="entry name" value="CarboxyPept-like_regulatory"/>
</dbReference>
<evidence type="ECO:0000259" key="11">
    <source>
        <dbReference type="Pfam" id="PF00593"/>
    </source>
</evidence>